<evidence type="ECO:0000313" key="3">
    <source>
        <dbReference type="Proteomes" id="UP001596378"/>
    </source>
</evidence>
<dbReference type="PANTHER" id="PTHR43708:SF4">
    <property type="entry name" value="OXIDOREDUCTASE YCEM-RELATED"/>
    <property type="match status" value="1"/>
</dbReference>
<accession>A0ABW2FLR2</accession>
<dbReference type="PANTHER" id="PTHR43708">
    <property type="entry name" value="CONSERVED EXPRESSED OXIDOREDUCTASE (EUROFUNG)"/>
    <property type="match status" value="1"/>
</dbReference>
<dbReference type="RefSeq" id="WP_378044699.1">
    <property type="nucleotide sequence ID" value="NZ_JBHMDN010000005.1"/>
</dbReference>
<name>A0ABW2FLR2_9BACL</name>
<dbReference type="Pfam" id="PF01408">
    <property type="entry name" value="GFO_IDH_MocA"/>
    <property type="match status" value="1"/>
</dbReference>
<evidence type="ECO:0000259" key="1">
    <source>
        <dbReference type="Pfam" id="PF01408"/>
    </source>
</evidence>
<dbReference type="InterPro" id="IPR036291">
    <property type="entry name" value="NAD(P)-bd_dom_sf"/>
</dbReference>
<dbReference type="SUPFAM" id="SSF51735">
    <property type="entry name" value="NAD(P)-binding Rossmann-fold domains"/>
    <property type="match status" value="1"/>
</dbReference>
<gene>
    <name evidence="2" type="ORF">ACFQMJ_28010</name>
</gene>
<keyword evidence="3" id="KW-1185">Reference proteome</keyword>
<evidence type="ECO:0000313" key="2">
    <source>
        <dbReference type="EMBL" id="MFC7152397.1"/>
    </source>
</evidence>
<protein>
    <submittedName>
        <fullName evidence="2">Gfo/Idh/MocA family protein</fullName>
    </submittedName>
</protein>
<proteinExistence type="predicted"/>
<dbReference type="InterPro" id="IPR051317">
    <property type="entry name" value="Gfo/Idh/MocA_oxidoreduct"/>
</dbReference>
<dbReference type="Proteomes" id="UP001596378">
    <property type="component" value="Unassembled WGS sequence"/>
</dbReference>
<dbReference type="InterPro" id="IPR000683">
    <property type="entry name" value="Gfo/Idh/MocA-like_OxRdtase_N"/>
</dbReference>
<reference evidence="3" key="1">
    <citation type="journal article" date="2019" name="Int. J. Syst. Evol. Microbiol.">
        <title>The Global Catalogue of Microorganisms (GCM) 10K type strain sequencing project: providing services to taxonomists for standard genome sequencing and annotation.</title>
        <authorList>
            <consortium name="The Broad Institute Genomics Platform"/>
            <consortium name="The Broad Institute Genome Sequencing Center for Infectious Disease"/>
            <person name="Wu L."/>
            <person name="Ma J."/>
        </authorList>
    </citation>
    <scope>NUCLEOTIDE SEQUENCE [LARGE SCALE GENOMIC DNA]</scope>
    <source>
        <strain evidence="3">KCTC 12907</strain>
    </source>
</reference>
<feature type="domain" description="Gfo/Idh/MocA-like oxidoreductase N-terminal" evidence="1">
    <location>
        <begin position="5"/>
        <end position="125"/>
    </location>
</feature>
<dbReference type="EMBL" id="JBHTAI010000022">
    <property type="protein sequence ID" value="MFC7152397.1"/>
    <property type="molecule type" value="Genomic_DNA"/>
</dbReference>
<sequence length="362" mass="40658">MKKLKLGLVGLGEVAQIVHLPALAQLDELFEISALCDASPRLLQAIGERHPEAERYGDARELARDAGLDAVLILNSSEYHAEGAIAAIESGKHVLIEKPMCMTVREADEIIAAKNRAGVKVMVGYMRRYAAAFEQAAELVRGMEDVTYARVRDIIGPNAYFINQSAKALRFELPESVREDRRLRGERLVREAIGEGAPPDLVAVYHLLLGLGSHDLSAMRELIGLPQRIVSADCWLGGTFLSVLFDHGRFRTLFEMGLDGQGRFDALLEVMNETQTVKVTYDTPYIRHLPAQATIMRTAGESFRTEIVRPTYEDPYTRELRYFHESIVQDREPKTSAEDAREDLVLFRQIIDTLRHKGERPT</sequence>
<comment type="caution">
    <text evidence="2">The sequence shown here is derived from an EMBL/GenBank/DDBJ whole genome shotgun (WGS) entry which is preliminary data.</text>
</comment>
<dbReference type="Gene3D" id="3.30.360.10">
    <property type="entry name" value="Dihydrodipicolinate Reductase, domain 2"/>
    <property type="match status" value="1"/>
</dbReference>
<organism evidence="2 3">
    <name type="scientific">Cohnella cellulosilytica</name>
    <dbReference type="NCBI Taxonomy" id="986710"/>
    <lineage>
        <taxon>Bacteria</taxon>
        <taxon>Bacillati</taxon>
        <taxon>Bacillota</taxon>
        <taxon>Bacilli</taxon>
        <taxon>Bacillales</taxon>
        <taxon>Paenibacillaceae</taxon>
        <taxon>Cohnella</taxon>
    </lineage>
</organism>
<dbReference type="Gene3D" id="3.40.50.720">
    <property type="entry name" value="NAD(P)-binding Rossmann-like Domain"/>
    <property type="match status" value="1"/>
</dbReference>